<dbReference type="EMBL" id="VSSQ01013644">
    <property type="protein sequence ID" value="MPM51946.1"/>
    <property type="molecule type" value="Genomic_DNA"/>
</dbReference>
<gene>
    <name evidence="1" type="ORF">SDC9_98699</name>
</gene>
<organism evidence="1">
    <name type="scientific">bioreactor metagenome</name>
    <dbReference type="NCBI Taxonomy" id="1076179"/>
    <lineage>
        <taxon>unclassified sequences</taxon>
        <taxon>metagenomes</taxon>
        <taxon>ecological metagenomes</taxon>
    </lineage>
</organism>
<sequence>MQFEYLLTESELEAAEFRAFFDLVLCGTIALEQIPMEHRLANRNVYIAAFRRSRGGWPRGDFSETEAVLAIMENDARHMAPGAYRKWLEEKCRDYKSFLLSYRSH</sequence>
<reference evidence="1" key="1">
    <citation type="submission" date="2019-08" db="EMBL/GenBank/DDBJ databases">
        <authorList>
            <person name="Kucharzyk K."/>
            <person name="Murdoch R.W."/>
            <person name="Higgins S."/>
            <person name="Loffler F."/>
        </authorList>
    </citation>
    <scope>NUCLEOTIDE SEQUENCE</scope>
</reference>
<comment type="caution">
    <text evidence="1">The sequence shown here is derived from an EMBL/GenBank/DDBJ whole genome shotgun (WGS) entry which is preliminary data.</text>
</comment>
<evidence type="ECO:0000313" key="1">
    <source>
        <dbReference type="EMBL" id="MPM51946.1"/>
    </source>
</evidence>
<name>A0A645AG66_9ZZZZ</name>
<accession>A0A645AG66</accession>
<proteinExistence type="predicted"/>
<protein>
    <submittedName>
        <fullName evidence="1">Uncharacterized protein</fullName>
    </submittedName>
</protein>
<dbReference type="AlphaFoldDB" id="A0A645AG66"/>